<comment type="caution">
    <text evidence="2">The sequence shown here is derived from an EMBL/GenBank/DDBJ whole genome shotgun (WGS) entry which is preliminary data.</text>
</comment>
<reference evidence="2 3" key="1">
    <citation type="submission" date="2024-10" db="EMBL/GenBank/DDBJ databases">
        <title>The Natural Products Discovery Center: Release of the First 8490 Sequenced Strains for Exploring Actinobacteria Biosynthetic Diversity.</title>
        <authorList>
            <person name="Kalkreuter E."/>
            <person name="Kautsar S.A."/>
            <person name="Yang D."/>
            <person name="Bader C.D."/>
            <person name="Teijaro C.N."/>
            <person name="Fluegel L."/>
            <person name="Davis C.M."/>
            <person name="Simpson J.R."/>
            <person name="Lauterbach L."/>
            <person name="Steele A.D."/>
            <person name="Gui C."/>
            <person name="Meng S."/>
            <person name="Li G."/>
            <person name="Viehrig K."/>
            <person name="Ye F."/>
            <person name="Su P."/>
            <person name="Kiefer A.F."/>
            <person name="Nichols A."/>
            <person name="Cepeda A.J."/>
            <person name="Yan W."/>
            <person name="Fan B."/>
            <person name="Jiang Y."/>
            <person name="Adhikari A."/>
            <person name="Zheng C.-J."/>
            <person name="Schuster L."/>
            <person name="Cowan T.M."/>
            <person name="Smanski M.J."/>
            <person name="Chevrette M.G."/>
            <person name="De Carvalho L.P.S."/>
            <person name="Shen B."/>
        </authorList>
    </citation>
    <scope>NUCLEOTIDE SEQUENCE [LARGE SCALE GENOMIC DNA]</scope>
    <source>
        <strain evidence="2 3">NPDC053346</strain>
    </source>
</reference>
<dbReference type="EMBL" id="JBITYT010000005">
    <property type="protein sequence ID" value="MFI9120542.1"/>
    <property type="molecule type" value="Genomic_DNA"/>
</dbReference>
<evidence type="ECO:0000313" key="3">
    <source>
        <dbReference type="Proteomes" id="UP001614391"/>
    </source>
</evidence>
<protein>
    <submittedName>
        <fullName evidence="2">Uncharacterized protein</fullName>
    </submittedName>
</protein>
<feature type="region of interest" description="Disordered" evidence="1">
    <location>
        <begin position="284"/>
        <end position="336"/>
    </location>
</feature>
<feature type="region of interest" description="Disordered" evidence="1">
    <location>
        <begin position="1"/>
        <end position="259"/>
    </location>
</feature>
<gene>
    <name evidence="2" type="ORF">ACIGW0_14265</name>
</gene>
<sequence>MTQNGQGPEPQYPAVPPAHDGAHGGARPWDGGWAPAGGQPGGQPLPPAQPLPPEAAPGAADMQSTQYLPPIPPQPGYGYPGPGPAADLQATRHIAPVPGAMPPAQAPQPGYGYPPAQAQTSQPGYGYPHPAAADLQATQHIAPVPPQRGGGDSTQFLGTGPLAHQGGPGRAGASDATQYIAPVPPGAPVPPAASGERQPPAEFDSLFRTEAPRAPQQPQPPQGYRPPPPAPAPYQQQPPQPPQQGYGHQDAYYDDEPAPRRKSPVALIAVVVVGCAAVGLGAGALLSGGEDDKQGPEKSGSTVAATSSAPPAEQPAEQAADPAEAQARELGKLLATSSDSRDTVINSVASINRCKNLDKAAADLRGAAEQRRGLITKLQSLSVDKVPDNARLTAALVEAWKASASADDHYAAWAEQVKAKDGCKGGKARRTDNLGAADKDSGDATRAKKKAAGLWNPTAEKYGLEKRAYHQL</sequence>
<name>A0ABW8CSJ5_STRBI</name>
<evidence type="ECO:0000313" key="2">
    <source>
        <dbReference type="EMBL" id="MFI9120542.1"/>
    </source>
</evidence>
<feature type="compositionally biased region" description="Basic and acidic residues" evidence="1">
    <location>
        <begin position="423"/>
        <end position="446"/>
    </location>
</feature>
<dbReference type="RefSeq" id="WP_399614542.1">
    <property type="nucleotide sequence ID" value="NZ_JBITYT010000005.1"/>
</dbReference>
<evidence type="ECO:0000256" key="1">
    <source>
        <dbReference type="SAM" id="MobiDB-lite"/>
    </source>
</evidence>
<proteinExistence type="predicted"/>
<keyword evidence="3" id="KW-1185">Reference proteome</keyword>
<feature type="compositionally biased region" description="Low complexity" evidence="1">
    <location>
        <begin position="107"/>
        <end position="119"/>
    </location>
</feature>
<dbReference type="Proteomes" id="UP001614391">
    <property type="component" value="Unassembled WGS sequence"/>
</dbReference>
<organism evidence="2 3">
    <name type="scientific">Streptomyces bikiniensis</name>
    <dbReference type="NCBI Taxonomy" id="1896"/>
    <lineage>
        <taxon>Bacteria</taxon>
        <taxon>Bacillati</taxon>
        <taxon>Actinomycetota</taxon>
        <taxon>Actinomycetes</taxon>
        <taxon>Kitasatosporales</taxon>
        <taxon>Streptomycetaceae</taxon>
        <taxon>Streptomyces</taxon>
    </lineage>
</organism>
<feature type="compositionally biased region" description="Pro residues" evidence="1">
    <location>
        <begin position="215"/>
        <end position="242"/>
    </location>
</feature>
<feature type="compositionally biased region" description="Pro residues" evidence="1">
    <location>
        <begin position="182"/>
        <end position="191"/>
    </location>
</feature>
<feature type="compositionally biased region" description="Low complexity" evidence="1">
    <location>
        <begin position="299"/>
        <end position="325"/>
    </location>
</feature>
<feature type="region of interest" description="Disordered" evidence="1">
    <location>
        <begin position="423"/>
        <end position="452"/>
    </location>
</feature>
<feature type="compositionally biased region" description="Pro residues" evidence="1">
    <location>
        <begin position="43"/>
        <end position="55"/>
    </location>
</feature>
<accession>A0ABW8CSJ5</accession>